<dbReference type="EMBL" id="JAAALK010000080">
    <property type="protein sequence ID" value="KAG8094645.1"/>
    <property type="molecule type" value="Genomic_DNA"/>
</dbReference>
<comment type="caution">
    <text evidence="1">The sequence shown here is derived from an EMBL/GenBank/DDBJ whole genome shotgun (WGS) entry which is preliminary data.</text>
</comment>
<dbReference type="AlphaFoldDB" id="A0A8J6BW46"/>
<dbReference type="Proteomes" id="UP000729402">
    <property type="component" value="Unassembled WGS sequence"/>
</dbReference>
<reference evidence="1" key="2">
    <citation type="submission" date="2021-02" db="EMBL/GenBank/DDBJ databases">
        <authorList>
            <person name="Kimball J.A."/>
            <person name="Haas M.W."/>
            <person name="Macchietto M."/>
            <person name="Kono T."/>
            <person name="Duquette J."/>
            <person name="Shao M."/>
        </authorList>
    </citation>
    <scope>NUCLEOTIDE SEQUENCE</scope>
    <source>
        <tissue evidence="1">Fresh leaf tissue</tissue>
    </source>
</reference>
<organism evidence="1 2">
    <name type="scientific">Zizania palustris</name>
    <name type="common">Northern wild rice</name>
    <dbReference type="NCBI Taxonomy" id="103762"/>
    <lineage>
        <taxon>Eukaryota</taxon>
        <taxon>Viridiplantae</taxon>
        <taxon>Streptophyta</taxon>
        <taxon>Embryophyta</taxon>
        <taxon>Tracheophyta</taxon>
        <taxon>Spermatophyta</taxon>
        <taxon>Magnoliopsida</taxon>
        <taxon>Liliopsida</taxon>
        <taxon>Poales</taxon>
        <taxon>Poaceae</taxon>
        <taxon>BOP clade</taxon>
        <taxon>Oryzoideae</taxon>
        <taxon>Oryzeae</taxon>
        <taxon>Zizaniinae</taxon>
        <taxon>Zizania</taxon>
    </lineage>
</organism>
<reference evidence="1" key="1">
    <citation type="journal article" date="2021" name="bioRxiv">
        <title>Whole Genome Assembly and Annotation of Northern Wild Rice, Zizania palustris L., Supports a Whole Genome Duplication in the Zizania Genus.</title>
        <authorList>
            <person name="Haas M."/>
            <person name="Kono T."/>
            <person name="Macchietto M."/>
            <person name="Millas R."/>
            <person name="McGilp L."/>
            <person name="Shao M."/>
            <person name="Duquette J."/>
            <person name="Hirsch C.N."/>
            <person name="Kimball J."/>
        </authorList>
    </citation>
    <scope>NUCLEOTIDE SEQUENCE</scope>
    <source>
        <tissue evidence="1">Fresh leaf tissue</tissue>
    </source>
</reference>
<gene>
    <name evidence="1" type="ORF">GUJ93_ZPchr0012g21306</name>
</gene>
<proteinExistence type="predicted"/>
<keyword evidence="2" id="KW-1185">Reference proteome</keyword>
<evidence type="ECO:0000313" key="2">
    <source>
        <dbReference type="Proteomes" id="UP000729402"/>
    </source>
</evidence>
<sequence>MALWQPTPRLVPATPPSPCPAASAVAAPCPRPVWPPTHLHPWRGAPPRPVRPHPRPIWCAAPRPHASVVLTRASGLVASRLASAAHRV</sequence>
<protein>
    <submittedName>
        <fullName evidence="1">Uncharacterized protein</fullName>
    </submittedName>
</protein>
<evidence type="ECO:0000313" key="1">
    <source>
        <dbReference type="EMBL" id="KAG8094645.1"/>
    </source>
</evidence>
<name>A0A8J6BW46_ZIZPA</name>
<accession>A0A8J6BW46</accession>